<dbReference type="Pfam" id="PF20648">
    <property type="entry name" value="DUF6809"/>
    <property type="match status" value="1"/>
</dbReference>
<comment type="caution">
    <text evidence="2">The sequence shown here is derived from an EMBL/GenBank/DDBJ whole genome shotgun (WGS) entry which is preliminary data.</text>
</comment>
<protein>
    <submittedName>
        <fullName evidence="2">Uncharacterized protein</fullName>
    </submittedName>
</protein>
<feature type="non-terminal residue" evidence="2">
    <location>
        <position position="125"/>
    </location>
</feature>
<proteinExistence type="predicted"/>
<dbReference type="EMBL" id="JACRTC010000006">
    <property type="protein sequence ID" value="MBC8570906.1"/>
    <property type="molecule type" value="Genomic_DNA"/>
</dbReference>
<sequence length="125" mass="14236">MESILEKLFLGGICGEAEPVEDPEYKEAQRIYSKVRDKWENILPPDQREFWEKLNDAADERFYYEGKQCFLTGFRMGLRIAVESLPCRGGHILFCQEKDAKVIEGETPSRTPCAAAREPMGMGGD</sequence>
<dbReference type="RefSeq" id="WP_262398002.1">
    <property type="nucleotide sequence ID" value="NZ_JACRTC010000006.1"/>
</dbReference>
<evidence type="ECO:0000313" key="3">
    <source>
        <dbReference type="Proteomes" id="UP000660861"/>
    </source>
</evidence>
<dbReference type="InterPro" id="IPR049215">
    <property type="entry name" value="DUF6809"/>
</dbReference>
<dbReference type="Proteomes" id="UP000660861">
    <property type="component" value="Unassembled WGS sequence"/>
</dbReference>
<reference evidence="2" key="1">
    <citation type="submission" date="2020-08" db="EMBL/GenBank/DDBJ databases">
        <title>Genome public.</title>
        <authorList>
            <person name="Liu C."/>
            <person name="Sun Q."/>
        </authorList>
    </citation>
    <scope>NUCLEOTIDE SEQUENCE</scope>
    <source>
        <strain evidence="2">NSJ-54</strain>
    </source>
</reference>
<dbReference type="AlphaFoldDB" id="A0A926EF30"/>
<gene>
    <name evidence="2" type="ORF">H8709_08710</name>
</gene>
<keyword evidence="3" id="KW-1185">Reference proteome</keyword>
<accession>A0A926EF30</accession>
<feature type="region of interest" description="Disordered" evidence="1">
    <location>
        <begin position="106"/>
        <end position="125"/>
    </location>
</feature>
<evidence type="ECO:0000256" key="1">
    <source>
        <dbReference type="SAM" id="MobiDB-lite"/>
    </source>
</evidence>
<name>A0A926EF30_9FIRM</name>
<organism evidence="2 3">
    <name type="scientific">Zongyangia hominis</name>
    <dbReference type="NCBI Taxonomy" id="2763677"/>
    <lineage>
        <taxon>Bacteria</taxon>
        <taxon>Bacillati</taxon>
        <taxon>Bacillota</taxon>
        <taxon>Clostridia</taxon>
        <taxon>Eubacteriales</taxon>
        <taxon>Oscillospiraceae</taxon>
        <taxon>Zongyangia</taxon>
    </lineage>
</organism>
<evidence type="ECO:0000313" key="2">
    <source>
        <dbReference type="EMBL" id="MBC8570906.1"/>
    </source>
</evidence>